<keyword evidence="2" id="KW-0812">Transmembrane</keyword>
<keyword evidence="5" id="KW-1185">Reference proteome</keyword>
<evidence type="ECO:0000256" key="1">
    <source>
        <dbReference type="SAM" id="MobiDB-lite"/>
    </source>
</evidence>
<feature type="region of interest" description="Disordered" evidence="1">
    <location>
        <begin position="1"/>
        <end position="25"/>
    </location>
</feature>
<proteinExistence type="predicted"/>
<gene>
    <name evidence="4" type="ORF">AN277_0200010</name>
</gene>
<comment type="caution">
    <text evidence="4">The sequence shown here is derived from an EMBL/GenBank/DDBJ whole genome shotgun (WGS) entry which is preliminary data.</text>
</comment>
<dbReference type="SUPFAM" id="SSF52833">
    <property type="entry name" value="Thioredoxin-like"/>
    <property type="match status" value="1"/>
</dbReference>
<evidence type="ECO:0000256" key="2">
    <source>
        <dbReference type="SAM" id="Phobius"/>
    </source>
</evidence>
<evidence type="ECO:0000313" key="4">
    <source>
        <dbReference type="EMBL" id="OAX52818.1"/>
    </source>
</evidence>
<protein>
    <submittedName>
        <fullName evidence="4">Disulfide bond formation protein DsbA</fullName>
    </submittedName>
</protein>
<feature type="compositionally biased region" description="Basic and acidic residues" evidence="1">
    <location>
        <begin position="10"/>
        <end position="24"/>
    </location>
</feature>
<dbReference type="EMBL" id="LJBJ02000001">
    <property type="protein sequence ID" value="OAX52818.1"/>
    <property type="molecule type" value="Genomic_DNA"/>
</dbReference>
<dbReference type="InterPro" id="IPR012336">
    <property type="entry name" value="Thioredoxin-like_fold"/>
</dbReference>
<feature type="domain" description="Thioredoxin-like fold" evidence="3">
    <location>
        <begin position="132"/>
        <end position="288"/>
    </location>
</feature>
<keyword evidence="2" id="KW-1133">Transmembrane helix</keyword>
<dbReference type="Proteomes" id="UP000053171">
    <property type="component" value="Unassembled WGS sequence"/>
</dbReference>
<reference evidence="4" key="1">
    <citation type="submission" date="2016-06" db="EMBL/GenBank/DDBJ databases">
        <title>Identification of putative biosynthetic pathways for the production of bioactive secondary metabolites by the marine actinomycete Kocuria kristinae RUTW2-3.</title>
        <authorList>
            <person name="Waterworth S.C."/>
            <person name="Walmsley T.A."/>
            <person name="Matongo T."/>
            <person name="Davies-Coleman M.T."/>
            <person name="Dorrington R.A."/>
        </authorList>
    </citation>
    <scope>NUCLEOTIDE SEQUENCE [LARGE SCALE GENOMIC DNA]</scope>
    <source>
        <strain evidence="4">RUTW2-3</strain>
    </source>
</reference>
<sequence length="293" mass="31726">MSPSSTQRTSDARERARQIADRQARSASANRRWLQAAVIAVLVVIIAVIAIVYTQTRSTDIPDAGAVPSSANQYGGIVLTKDGIVKNSSDEASRDVNDLKTSTVSASASDGQSATLPVGLPTAEEAKKNGKPVRLTMFQDYNCIHCAEFEKAYGEDIKKKVLDGEIELEVRNLNFLDAETTTEYSSRAAVAAYAVAEQVSTEKFLDWQEEMFSHQGEGGLKNSELEDIASKYGADIKGAMDSMDYRPMVNVTVAESKENGIQGTPTVYVDSTETQTTDFSSALDEAIKAKKES</sequence>
<evidence type="ECO:0000259" key="3">
    <source>
        <dbReference type="Pfam" id="PF13462"/>
    </source>
</evidence>
<dbReference type="AlphaFoldDB" id="A0A199NW17"/>
<organism evidence="4 5">
    <name type="scientific">Rothia kristinae</name>
    <dbReference type="NCBI Taxonomy" id="37923"/>
    <lineage>
        <taxon>Bacteria</taxon>
        <taxon>Bacillati</taxon>
        <taxon>Actinomycetota</taxon>
        <taxon>Actinomycetes</taxon>
        <taxon>Micrococcales</taxon>
        <taxon>Micrococcaceae</taxon>
        <taxon>Rothia</taxon>
    </lineage>
</organism>
<feature type="transmembrane region" description="Helical" evidence="2">
    <location>
        <begin position="33"/>
        <end position="53"/>
    </location>
</feature>
<name>A0A199NW17_9MICC</name>
<dbReference type="Gene3D" id="3.40.30.10">
    <property type="entry name" value="Glutaredoxin"/>
    <property type="match status" value="1"/>
</dbReference>
<dbReference type="InterPro" id="IPR036249">
    <property type="entry name" value="Thioredoxin-like_sf"/>
</dbReference>
<evidence type="ECO:0000313" key="5">
    <source>
        <dbReference type="Proteomes" id="UP000053171"/>
    </source>
</evidence>
<accession>A0A199NW17</accession>
<dbReference type="RefSeq" id="WP_055684242.1">
    <property type="nucleotide sequence ID" value="NZ_JBFBMA010000002.1"/>
</dbReference>
<keyword evidence="2" id="KW-0472">Membrane</keyword>
<dbReference type="Pfam" id="PF13462">
    <property type="entry name" value="Thioredoxin_4"/>
    <property type="match status" value="1"/>
</dbReference>